<dbReference type="PANTHER" id="PTHR28125:SF2">
    <property type="entry name" value="MEIOTIC EXPRESSION UP-REGULATED PROTEIN 26"/>
    <property type="match status" value="1"/>
</dbReference>
<dbReference type="STRING" id="61395.A0A1Y1WD24"/>
<dbReference type="PANTHER" id="PTHR28125">
    <property type="entry name" value="MEIOTIC EXPRESSION UP-REGULATED PROTEIN 26"/>
    <property type="match status" value="1"/>
</dbReference>
<sequence length="611" mass="64038">MSPVPNAFSDLFNYCTLVVPDQATAQAPMTNAVSYAAAATTAGGPEPNDIPLQPSPSSDVPVPPPSSVNGIPDAPLIDQSAISSPHFALTVNAPQGTRAPDTSVDGVTPGSPSAEAAVATTTPADLQASLLLQPFAANTVAPACTSPLDMLIAALEPAPTGHAFTSECSTANAYQSAPNTATAIWSPDGAGHAEYAPFPWTAGQSAQPIGRTLGRPQDGLANSSYSGIPRESARKTSQPAGIKRPYTEFDNLLSAADMYANGQIGDPIHSPSKQPRLQPAPQPPALVSGPSYAGDPATSPYTSVGVPQSTAAVDSVTAAAAAAAAAASMAYSAAFPYSTKRSTVAVPDPTMHLQYPSMCFGSLPAPSQQQPPPPPPLGHPHTYPHIAPPQAHPPMHMSFHMGSSDASVHPLPAGYLFGNAGGPAMAHAQHPLPEFLATTPIPAIPGQTPRRVSIPDLTPTAEEERIGAKARPRRQKLRFHDDLYTPMWGFCDTCAPGKWLQLKNSAYWYHKQFFHGISSVSGRPFVRPLQARHFDADIIEGLCHQCRQWRRNSVLWFRHAHKCHVYHKPKPENETDGSDISPSAAGVPATNGPNAGTALVGDDAGDGSQQH</sequence>
<evidence type="ECO:0000256" key="1">
    <source>
        <dbReference type="SAM" id="MobiDB-lite"/>
    </source>
</evidence>
<dbReference type="GeneID" id="63803729"/>
<feature type="region of interest" description="Disordered" evidence="1">
    <location>
        <begin position="361"/>
        <end position="382"/>
    </location>
</feature>
<feature type="region of interest" description="Disordered" evidence="1">
    <location>
        <begin position="263"/>
        <end position="300"/>
    </location>
</feature>
<name>A0A1Y1WD24_9FUNG</name>
<protein>
    <recommendedName>
        <fullName evidence="2">Transcription regulator Rua1 C-terminal domain-containing protein</fullName>
    </recommendedName>
</protein>
<feature type="region of interest" description="Disordered" evidence="1">
    <location>
        <begin position="93"/>
        <end position="114"/>
    </location>
</feature>
<dbReference type="Proteomes" id="UP000193922">
    <property type="component" value="Unassembled WGS sequence"/>
</dbReference>
<feature type="compositionally biased region" description="Pro residues" evidence="1">
    <location>
        <begin position="369"/>
        <end position="378"/>
    </location>
</feature>
<comment type="caution">
    <text evidence="3">The sequence shown here is derived from an EMBL/GenBank/DDBJ whole genome shotgun (WGS) entry which is preliminary data.</text>
</comment>
<keyword evidence="4" id="KW-1185">Reference proteome</keyword>
<evidence type="ECO:0000313" key="3">
    <source>
        <dbReference type="EMBL" id="ORX71431.1"/>
    </source>
</evidence>
<dbReference type="InterPro" id="IPR028012">
    <property type="entry name" value="Rua1_C"/>
</dbReference>
<feature type="region of interest" description="Disordered" evidence="1">
    <location>
        <begin position="206"/>
        <end position="243"/>
    </location>
</feature>
<evidence type="ECO:0000313" key="4">
    <source>
        <dbReference type="Proteomes" id="UP000193922"/>
    </source>
</evidence>
<dbReference type="AlphaFoldDB" id="A0A1Y1WD24"/>
<feature type="region of interest" description="Disordered" evidence="1">
    <location>
        <begin position="40"/>
        <end position="66"/>
    </location>
</feature>
<feature type="domain" description="Transcription regulator Rua1 C-terminal" evidence="2">
    <location>
        <begin position="485"/>
        <end position="564"/>
    </location>
</feature>
<dbReference type="OrthoDB" id="5595379at2759"/>
<accession>A0A1Y1WD24</accession>
<evidence type="ECO:0000259" key="2">
    <source>
        <dbReference type="Pfam" id="PF14616"/>
    </source>
</evidence>
<proteinExistence type="predicted"/>
<dbReference type="EMBL" id="MCFD01000004">
    <property type="protein sequence ID" value="ORX71431.1"/>
    <property type="molecule type" value="Genomic_DNA"/>
</dbReference>
<dbReference type="Pfam" id="PF14616">
    <property type="entry name" value="Rua1_C"/>
    <property type="match status" value="1"/>
</dbReference>
<feature type="region of interest" description="Disordered" evidence="1">
    <location>
        <begin position="567"/>
        <end position="611"/>
    </location>
</feature>
<dbReference type="RefSeq" id="XP_040744946.1">
    <property type="nucleotide sequence ID" value="XM_040887081.1"/>
</dbReference>
<organism evidence="3 4">
    <name type="scientific">Linderina pennispora</name>
    <dbReference type="NCBI Taxonomy" id="61395"/>
    <lineage>
        <taxon>Eukaryota</taxon>
        <taxon>Fungi</taxon>
        <taxon>Fungi incertae sedis</taxon>
        <taxon>Zoopagomycota</taxon>
        <taxon>Kickxellomycotina</taxon>
        <taxon>Kickxellomycetes</taxon>
        <taxon>Kickxellales</taxon>
        <taxon>Kickxellaceae</taxon>
        <taxon>Linderina</taxon>
    </lineage>
</organism>
<gene>
    <name evidence="3" type="ORF">DL89DRAFT_266429</name>
</gene>
<reference evidence="3 4" key="1">
    <citation type="submission" date="2016-07" db="EMBL/GenBank/DDBJ databases">
        <title>Pervasive Adenine N6-methylation of Active Genes in Fungi.</title>
        <authorList>
            <consortium name="DOE Joint Genome Institute"/>
            <person name="Mondo S.J."/>
            <person name="Dannebaum R.O."/>
            <person name="Kuo R.C."/>
            <person name="Labutti K."/>
            <person name="Haridas S."/>
            <person name="Kuo A."/>
            <person name="Salamov A."/>
            <person name="Ahrendt S.R."/>
            <person name="Lipzen A."/>
            <person name="Sullivan W."/>
            <person name="Andreopoulos W.B."/>
            <person name="Clum A."/>
            <person name="Lindquist E."/>
            <person name="Daum C."/>
            <person name="Ramamoorthy G.K."/>
            <person name="Gryganskyi A."/>
            <person name="Culley D."/>
            <person name="Magnuson J.K."/>
            <person name="James T.Y."/>
            <person name="O'Malley M.A."/>
            <person name="Stajich J.E."/>
            <person name="Spatafora J.W."/>
            <person name="Visel A."/>
            <person name="Grigoriev I.V."/>
        </authorList>
    </citation>
    <scope>NUCLEOTIDE SEQUENCE [LARGE SCALE GENOMIC DNA]</scope>
    <source>
        <strain evidence="3 4">ATCC 12442</strain>
    </source>
</reference>